<keyword evidence="8" id="KW-1185">Reference proteome</keyword>
<dbReference type="Gene3D" id="3.20.20.30">
    <property type="entry name" value="Luciferase-like domain"/>
    <property type="match status" value="1"/>
</dbReference>
<keyword evidence="4" id="KW-0503">Monooxygenase</keyword>
<dbReference type="InterPro" id="IPR036661">
    <property type="entry name" value="Luciferase-like_sf"/>
</dbReference>
<evidence type="ECO:0000256" key="4">
    <source>
        <dbReference type="ARBA" id="ARBA00023033"/>
    </source>
</evidence>
<gene>
    <name evidence="7" type="ORF">GS4_45_00280</name>
</gene>
<evidence type="ECO:0000256" key="3">
    <source>
        <dbReference type="ARBA" id="ARBA00023002"/>
    </source>
</evidence>
<accession>M0QS78</accession>
<reference evidence="7 8" key="1">
    <citation type="submission" date="2013-01" db="EMBL/GenBank/DDBJ databases">
        <title>Whole genome shotgun sequence of Gordonia soli NBRC 108243.</title>
        <authorList>
            <person name="Isaki-Nakamura S."/>
            <person name="Hosoyama A."/>
            <person name="Tsuchikane K."/>
            <person name="Ando Y."/>
            <person name="Baba S."/>
            <person name="Ohji S."/>
            <person name="Hamada M."/>
            <person name="Tamura T."/>
            <person name="Yamazoe A."/>
            <person name="Yamazaki S."/>
            <person name="Fujita N."/>
        </authorList>
    </citation>
    <scope>NUCLEOTIDE SEQUENCE [LARGE SCALE GENOMIC DNA]</scope>
    <source>
        <strain evidence="7 8">NBRC 108243</strain>
    </source>
</reference>
<evidence type="ECO:0000256" key="1">
    <source>
        <dbReference type="ARBA" id="ARBA00022630"/>
    </source>
</evidence>
<sequence length="177" mass="19018">MIVDGHLHDVVDRVRDLDLAGTTDVVLDTIGSTTVDPFVVASAVAQATDRVRITVAVPVTEWHPYLIARRLAAVDKIADGRLRWWPVDADATRRAESADIVAALLTSWPADVVLNDRASGIQVDTDRVTRVMVQGNHFTVDSPLDVPRGPQGVVPHLDPFDGFGVADPPATATSGTR</sequence>
<dbReference type="AlphaFoldDB" id="M0QS78"/>
<dbReference type="Proteomes" id="UP000011666">
    <property type="component" value="Unassembled WGS sequence"/>
</dbReference>
<name>M0QS78_9ACTN</name>
<dbReference type="InterPro" id="IPR011251">
    <property type="entry name" value="Luciferase-like_dom"/>
</dbReference>
<dbReference type="PANTHER" id="PTHR30011">
    <property type="entry name" value="ALKANESULFONATE MONOOXYGENASE-RELATED"/>
    <property type="match status" value="1"/>
</dbReference>
<dbReference type="eggNOG" id="COG2141">
    <property type="taxonomic scope" value="Bacteria"/>
</dbReference>
<dbReference type="STRING" id="1223545.GS4_45_00280"/>
<evidence type="ECO:0000256" key="5">
    <source>
        <dbReference type="SAM" id="MobiDB-lite"/>
    </source>
</evidence>
<keyword evidence="1" id="KW-0285">Flavoprotein</keyword>
<dbReference type="PANTHER" id="PTHR30011:SF16">
    <property type="entry name" value="C2H2 FINGER DOMAIN TRANSCRIPTION FACTOR (EUROFUNG)-RELATED"/>
    <property type="match status" value="1"/>
</dbReference>
<dbReference type="Pfam" id="PF00296">
    <property type="entry name" value="Bac_luciferase"/>
    <property type="match status" value="1"/>
</dbReference>
<feature type="region of interest" description="Disordered" evidence="5">
    <location>
        <begin position="157"/>
        <end position="177"/>
    </location>
</feature>
<feature type="domain" description="Luciferase-like" evidence="6">
    <location>
        <begin position="6"/>
        <end position="84"/>
    </location>
</feature>
<keyword evidence="3" id="KW-0560">Oxidoreductase</keyword>
<dbReference type="EMBL" id="BANX01000045">
    <property type="protein sequence ID" value="GAC70972.1"/>
    <property type="molecule type" value="Genomic_DNA"/>
</dbReference>
<evidence type="ECO:0000256" key="2">
    <source>
        <dbReference type="ARBA" id="ARBA00022643"/>
    </source>
</evidence>
<evidence type="ECO:0000313" key="7">
    <source>
        <dbReference type="EMBL" id="GAC70972.1"/>
    </source>
</evidence>
<dbReference type="GO" id="GO:0004497">
    <property type="term" value="F:monooxygenase activity"/>
    <property type="evidence" value="ECO:0007669"/>
    <property type="project" value="UniProtKB-KW"/>
</dbReference>
<keyword evidence="2" id="KW-0288">FMN</keyword>
<dbReference type="InterPro" id="IPR051260">
    <property type="entry name" value="Diverse_substr_monoxygenases"/>
</dbReference>
<comment type="caution">
    <text evidence="7">The sequence shown here is derived from an EMBL/GenBank/DDBJ whole genome shotgun (WGS) entry which is preliminary data.</text>
</comment>
<organism evidence="7 8">
    <name type="scientific">Gordonia soli NBRC 108243</name>
    <dbReference type="NCBI Taxonomy" id="1223545"/>
    <lineage>
        <taxon>Bacteria</taxon>
        <taxon>Bacillati</taxon>
        <taxon>Actinomycetota</taxon>
        <taxon>Actinomycetes</taxon>
        <taxon>Mycobacteriales</taxon>
        <taxon>Gordoniaceae</taxon>
        <taxon>Gordonia</taxon>
    </lineage>
</organism>
<proteinExistence type="predicted"/>
<dbReference type="GO" id="GO:0016705">
    <property type="term" value="F:oxidoreductase activity, acting on paired donors, with incorporation or reduction of molecular oxygen"/>
    <property type="evidence" value="ECO:0007669"/>
    <property type="project" value="InterPro"/>
</dbReference>
<protein>
    <recommendedName>
        <fullName evidence="6">Luciferase-like domain-containing protein</fullName>
    </recommendedName>
</protein>
<evidence type="ECO:0000259" key="6">
    <source>
        <dbReference type="Pfam" id="PF00296"/>
    </source>
</evidence>
<evidence type="ECO:0000313" key="8">
    <source>
        <dbReference type="Proteomes" id="UP000011666"/>
    </source>
</evidence>
<dbReference type="SUPFAM" id="SSF51679">
    <property type="entry name" value="Bacterial luciferase-like"/>
    <property type="match status" value="1"/>
</dbReference>